<dbReference type="AlphaFoldDB" id="A0A392PM01"/>
<reference evidence="1 2" key="1">
    <citation type="journal article" date="2018" name="Front. Plant Sci.">
        <title>Red Clover (Trifolium pratense) and Zigzag Clover (T. medium) - A Picture of Genomic Similarities and Differences.</title>
        <authorList>
            <person name="Dluhosova J."/>
            <person name="Istvanek J."/>
            <person name="Nedelnik J."/>
            <person name="Repkova J."/>
        </authorList>
    </citation>
    <scope>NUCLEOTIDE SEQUENCE [LARGE SCALE GENOMIC DNA]</scope>
    <source>
        <strain evidence="2">cv. 10/8</strain>
        <tissue evidence="1">Leaf</tissue>
    </source>
</reference>
<dbReference type="Proteomes" id="UP000265520">
    <property type="component" value="Unassembled WGS sequence"/>
</dbReference>
<organism evidence="1 2">
    <name type="scientific">Trifolium medium</name>
    <dbReference type="NCBI Taxonomy" id="97028"/>
    <lineage>
        <taxon>Eukaryota</taxon>
        <taxon>Viridiplantae</taxon>
        <taxon>Streptophyta</taxon>
        <taxon>Embryophyta</taxon>
        <taxon>Tracheophyta</taxon>
        <taxon>Spermatophyta</taxon>
        <taxon>Magnoliopsida</taxon>
        <taxon>eudicotyledons</taxon>
        <taxon>Gunneridae</taxon>
        <taxon>Pentapetalae</taxon>
        <taxon>rosids</taxon>
        <taxon>fabids</taxon>
        <taxon>Fabales</taxon>
        <taxon>Fabaceae</taxon>
        <taxon>Papilionoideae</taxon>
        <taxon>50 kb inversion clade</taxon>
        <taxon>NPAAA clade</taxon>
        <taxon>Hologalegina</taxon>
        <taxon>IRL clade</taxon>
        <taxon>Trifolieae</taxon>
        <taxon>Trifolium</taxon>
    </lineage>
</organism>
<accession>A0A392PM01</accession>
<comment type="caution">
    <text evidence="1">The sequence shown here is derived from an EMBL/GenBank/DDBJ whole genome shotgun (WGS) entry which is preliminary data.</text>
</comment>
<name>A0A392PM01_9FABA</name>
<protein>
    <submittedName>
        <fullName evidence="1">Uncharacterized protein</fullName>
    </submittedName>
</protein>
<sequence>LGLKIGILEKSSSCNKGPIGGLRKRLGFDLCARSRSKGLVIALIKD</sequence>
<keyword evidence="2" id="KW-1185">Reference proteome</keyword>
<dbReference type="EMBL" id="LXQA010085634">
    <property type="protein sequence ID" value="MCI12802.1"/>
    <property type="molecule type" value="Genomic_DNA"/>
</dbReference>
<proteinExistence type="predicted"/>
<evidence type="ECO:0000313" key="2">
    <source>
        <dbReference type="Proteomes" id="UP000265520"/>
    </source>
</evidence>
<evidence type="ECO:0000313" key="1">
    <source>
        <dbReference type="EMBL" id="MCI12802.1"/>
    </source>
</evidence>
<feature type="non-terminal residue" evidence="1">
    <location>
        <position position="1"/>
    </location>
</feature>